<proteinExistence type="predicted"/>
<organism evidence="1">
    <name type="scientific">marine sediment metagenome</name>
    <dbReference type="NCBI Taxonomy" id="412755"/>
    <lineage>
        <taxon>unclassified sequences</taxon>
        <taxon>metagenomes</taxon>
        <taxon>ecological metagenomes</taxon>
    </lineage>
</organism>
<dbReference type="AlphaFoldDB" id="X0UV89"/>
<protein>
    <submittedName>
        <fullName evidence="1">Uncharacterized protein</fullName>
    </submittedName>
</protein>
<feature type="non-terminal residue" evidence="1">
    <location>
        <position position="132"/>
    </location>
</feature>
<sequence>MGLTSSGIEKVRAFELPAGIWADGNCVEVPRVALVKWSAKANLSDMFYQVYVNSQYAGVTVDSQQRQMIVPIPTSLESAVRIEVFAVEAEQANSDFSNELVQPPATSGRVRISLLRSQNLPSDATAEIYFDN</sequence>
<reference evidence="1" key="1">
    <citation type="journal article" date="2014" name="Front. Microbiol.">
        <title>High frequency of phylogenetically diverse reductive dehalogenase-homologous genes in deep subseafloor sedimentary metagenomes.</title>
        <authorList>
            <person name="Kawai M."/>
            <person name="Futagami T."/>
            <person name="Toyoda A."/>
            <person name="Takaki Y."/>
            <person name="Nishi S."/>
            <person name="Hori S."/>
            <person name="Arai W."/>
            <person name="Tsubouchi T."/>
            <person name="Morono Y."/>
            <person name="Uchiyama I."/>
            <person name="Ito T."/>
            <person name="Fujiyama A."/>
            <person name="Inagaki F."/>
            <person name="Takami H."/>
        </authorList>
    </citation>
    <scope>NUCLEOTIDE SEQUENCE</scope>
    <source>
        <strain evidence="1">Expedition CK06-06</strain>
    </source>
</reference>
<name>X0UV89_9ZZZZ</name>
<comment type="caution">
    <text evidence="1">The sequence shown here is derived from an EMBL/GenBank/DDBJ whole genome shotgun (WGS) entry which is preliminary data.</text>
</comment>
<gene>
    <name evidence="1" type="ORF">S01H1_36263</name>
</gene>
<accession>X0UV89</accession>
<evidence type="ECO:0000313" key="1">
    <source>
        <dbReference type="EMBL" id="GAG03117.1"/>
    </source>
</evidence>
<dbReference type="EMBL" id="BARS01022710">
    <property type="protein sequence ID" value="GAG03117.1"/>
    <property type="molecule type" value="Genomic_DNA"/>
</dbReference>